<sequence>MIKIKAFNIVLTAAAFSAVFLLLPADKDNAGVTENHSQSYPVNHGVTQKANQQTIRGHFLHSA</sequence>
<gene>
    <name evidence="1" type="ORF">NP590_08425</name>
</gene>
<proteinExistence type="predicted"/>
<dbReference type="RefSeq" id="WP_256601894.1">
    <property type="nucleotide sequence ID" value="NZ_JANIBJ010000013.1"/>
</dbReference>
<keyword evidence="2" id="KW-1185">Reference proteome</keyword>
<name>A0ABT1TF82_9GAMM</name>
<dbReference type="EMBL" id="JANIBJ010000013">
    <property type="protein sequence ID" value="MCQ8104126.1"/>
    <property type="molecule type" value="Genomic_DNA"/>
</dbReference>
<accession>A0ABT1TF82</accession>
<evidence type="ECO:0000313" key="1">
    <source>
        <dbReference type="EMBL" id="MCQ8104126.1"/>
    </source>
</evidence>
<comment type="caution">
    <text evidence="1">The sequence shown here is derived from an EMBL/GenBank/DDBJ whole genome shotgun (WGS) entry which is preliminary data.</text>
</comment>
<dbReference type="Proteomes" id="UP001524499">
    <property type="component" value="Unassembled WGS sequence"/>
</dbReference>
<organism evidence="1 2">
    <name type="scientific">Methylomonas subterranea</name>
    <dbReference type="NCBI Taxonomy" id="2952225"/>
    <lineage>
        <taxon>Bacteria</taxon>
        <taxon>Pseudomonadati</taxon>
        <taxon>Pseudomonadota</taxon>
        <taxon>Gammaproteobacteria</taxon>
        <taxon>Methylococcales</taxon>
        <taxon>Methylococcaceae</taxon>
        <taxon>Methylomonas</taxon>
    </lineage>
</organism>
<evidence type="ECO:0000313" key="2">
    <source>
        <dbReference type="Proteomes" id="UP001524499"/>
    </source>
</evidence>
<protein>
    <submittedName>
        <fullName evidence="1">Uncharacterized protein</fullName>
    </submittedName>
</protein>
<reference evidence="1 2" key="1">
    <citation type="submission" date="2022-07" db="EMBL/GenBank/DDBJ databases">
        <title>Methylomonas rivi sp. nov., Methylomonas rosea sp. nov., Methylomonas aureus sp. nov. and Methylomonas subterranea sp. nov., four novel methanotrophs isolated from a freshwater creek and the deep terrestrial subsurface.</title>
        <authorList>
            <person name="Abin C."/>
            <person name="Sankaranarayanan K."/>
            <person name="Garner C."/>
            <person name="Sindelar R."/>
            <person name="Kotary K."/>
            <person name="Garner R."/>
            <person name="Barclay S."/>
            <person name="Lawson P."/>
            <person name="Krumholz L."/>
        </authorList>
    </citation>
    <scope>NUCLEOTIDE SEQUENCE [LARGE SCALE GENOMIC DNA]</scope>
    <source>
        <strain evidence="1 2">SURF-2</strain>
    </source>
</reference>